<sequence>MYGSLISSVIVNRNANRTISHGERRQREVLNAQQEEASQAASSVVASEPPAARSLYRDATMALDLGSSDQYALTLLGGNGSDDQYDGAGNGGSNSLAARPYSKSSSGADNDQMRTEIVRLENVLASRIAARANQDKSNLPLERSSKIEKYVEVMELTKCLRRQKEFLLSENRKRQRFAEKIQQAMPPSTDSIQFMKNVKYPPDEELEKTSREAFMEMMEYQVSGEAATYMGWHTKRESKSMYMHTFSEKSFVAEDMARIFNETWVMFHDEVKQELLHRRRSKFCILKKLNDNMYLTRNIHQFIGESFPRHAMTLVCRISIDKDTFAIISKSVVPPTNDAQHLVWTDECFMWKFSRRVDAQGGFDISIRGKYGSTSAVAGNRLPMLESYFQLVDWESLVIHPMFDFTAA</sequence>
<reference evidence="3 4" key="1">
    <citation type="submission" date="2018-08" db="EMBL/GenBank/DDBJ databases">
        <title>Genomic investigation of the strawberry pathogen Phytophthora fragariae indicates pathogenicity is determined by transcriptional variation in three key races.</title>
        <authorList>
            <person name="Adams T.M."/>
            <person name="Armitage A.D."/>
            <person name="Sobczyk M.K."/>
            <person name="Bates H.J."/>
            <person name="Dunwell J.M."/>
            <person name="Nellist C.F."/>
            <person name="Harrison R.J."/>
        </authorList>
    </citation>
    <scope>NUCLEOTIDE SEQUENCE [LARGE SCALE GENOMIC DNA]</scope>
    <source>
        <strain evidence="3 4">A4</strain>
        <strain evidence="2 5">SCRP245</strain>
    </source>
</reference>
<evidence type="ECO:0000313" key="4">
    <source>
        <dbReference type="Proteomes" id="UP000437068"/>
    </source>
</evidence>
<evidence type="ECO:0008006" key="6">
    <source>
        <dbReference type="Google" id="ProtNLM"/>
    </source>
</evidence>
<dbReference type="AlphaFoldDB" id="A0A6A4DTX2"/>
<protein>
    <recommendedName>
        <fullName evidence="6">START domain-containing protein</fullName>
    </recommendedName>
</protein>
<evidence type="ECO:0000313" key="5">
    <source>
        <dbReference type="Proteomes" id="UP000460718"/>
    </source>
</evidence>
<evidence type="ECO:0000256" key="1">
    <source>
        <dbReference type="SAM" id="MobiDB-lite"/>
    </source>
</evidence>
<feature type="region of interest" description="Disordered" evidence="1">
    <location>
        <begin position="82"/>
        <end position="110"/>
    </location>
</feature>
<evidence type="ECO:0000313" key="3">
    <source>
        <dbReference type="EMBL" id="KAE9312057.1"/>
    </source>
</evidence>
<dbReference type="EMBL" id="QXFW01000905">
    <property type="protein sequence ID" value="KAE9000471.1"/>
    <property type="molecule type" value="Genomic_DNA"/>
</dbReference>
<accession>A0A6A4DTX2</accession>
<dbReference type="Proteomes" id="UP000437068">
    <property type="component" value="Unassembled WGS sequence"/>
</dbReference>
<comment type="caution">
    <text evidence="3">The sequence shown here is derived from an EMBL/GenBank/DDBJ whole genome shotgun (WGS) entry which is preliminary data.</text>
</comment>
<proteinExistence type="predicted"/>
<name>A0A6A4DTX2_9STRA</name>
<evidence type="ECO:0000313" key="2">
    <source>
        <dbReference type="EMBL" id="KAE9000471.1"/>
    </source>
</evidence>
<dbReference type="EMBL" id="QXGE01000453">
    <property type="protein sequence ID" value="KAE9312057.1"/>
    <property type="molecule type" value="Genomic_DNA"/>
</dbReference>
<gene>
    <name evidence="3" type="ORF">PF001_g9426</name>
    <name evidence="2" type="ORF">PF011_g14164</name>
</gene>
<dbReference type="Proteomes" id="UP000460718">
    <property type="component" value="Unassembled WGS sequence"/>
</dbReference>
<organism evidence="3 4">
    <name type="scientific">Phytophthora fragariae</name>
    <dbReference type="NCBI Taxonomy" id="53985"/>
    <lineage>
        <taxon>Eukaryota</taxon>
        <taxon>Sar</taxon>
        <taxon>Stramenopiles</taxon>
        <taxon>Oomycota</taxon>
        <taxon>Peronosporomycetes</taxon>
        <taxon>Peronosporales</taxon>
        <taxon>Peronosporaceae</taxon>
        <taxon>Phytophthora</taxon>
    </lineage>
</organism>